<dbReference type="InterPro" id="IPR040092">
    <property type="entry name" value="TBRG1"/>
</dbReference>
<dbReference type="SMART" id="SM00541">
    <property type="entry name" value="FYRN"/>
    <property type="match status" value="1"/>
</dbReference>
<dbReference type="GO" id="GO:0051726">
    <property type="term" value="P:regulation of cell cycle"/>
    <property type="evidence" value="ECO:0007669"/>
    <property type="project" value="TreeGrafter"/>
</dbReference>
<dbReference type="InterPro" id="IPR056515">
    <property type="entry name" value="INO80E_N"/>
</dbReference>
<dbReference type="InterPro" id="IPR003888">
    <property type="entry name" value="FYrich_N"/>
</dbReference>
<dbReference type="Proteomes" id="UP000466442">
    <property type="component" value="Unassembled WGS sequence"/>
</dbReference>
<accession>A0A6A4J8C5</accession>
<dbReference type="Pfam" id="PF05964">
    <property type="entry name" value="FYRN"/>
    <property type="match status" value="1"/>
</dbReference>
<evidence type="ECO:0000313" key="4">
    <source>
        <dbReference type="EMBL" id="KAF6204222.1"/>
    </source>
</evidence>
<dbReference type="PANTHER" id="PTHR22715:SF0">
    <property type="entry name" value="TRANSFORMING GROWTH FACTOR BETA REGULATOR 1"/>
    <property type="match status" value="1"/>
</dbReference>
<dbReference type="Pfam" id="PF24237">
    <property type="entry name" value="INO80E"/>
    <property type="match status" value="1"/>
</dbReference>
<dbReference type="InterPro" id="IPR003889">
    <property type="entry name" value="FYrich_C"/>
</dbReference>
<dbReference type="GO" id="GO:0005634">
    <property type="term" value="C:nucleus"/>
    <property type="evidence" value="ECO:0007669"/>
    <property type="project" value="UniProtKB-SubCell"/>
</dbReference>
<dbReference type="Gene3D" id="3.30.160.360">
    <property type="match status" value="1"/>
</dbReference>
<proteinExistence type="predicted"/>
<dbReference type="Pfam" id="PF05965">
    <property type="entry name" value="FYRC"/>
    <property type="match status" value="1"/>
</dbReference>
<dbReference type="EMBL" id="WIXP02000010">
    <property type="protein sequence ID" value="KAF6204222.1"/>
    <property type="molecule type" value="Genomic_DNA"/>
</dbReference>
<dbReference type="PROSITE" id="PS51543">
    <property type="entry name" value="FYRC"/>
    <property type="match status" value="1"/>
</dbReference>
<name>A0A6A4J8C5_APOLU</name>
<feature type="domain" description="INO80 complex subunit E N-terminal" evidence="3">
    <location>
        <begin position="33"/>
        <end position="80"/>
    </location>
</feature>
<sequence>MFNSSGLKGSPSFIVRRQAKQNLFSIEKLRNEKYKKKYKTIKRQVRELIFENASLCDQIAQFQESTLLLIDERNFLLKKLQQYHPIPDPEVFRTNVIHNNHHDLLSKKAVLKKRTERTVSDSSTNDSTKMSKHAKKPQAARKKKIVKAIPLDSSGKPIFPISLGDFTVHSLGEVCEKPEYHTEDLIFPVGYCSTRVYGSLKDPEKQCMYTCKVMDGGLGPKFEIVTDTDLDVPIVSTSIDSCHSMLLSLINRCLGMEIVNTKGRGADFFGISHPTIHHLIQASPGVRKCKGYVWTKFEVNPSYEYTPDDEASLSYTALLRSISFSKSHMDPGIKAEPPSGEYHEDHTAALRSLLMS</sequence>
<dbReference type="PROSITE" id="PS51542">
    <property type="entry name" value="FYRN"/>
    <property type="match status" value="1"/>
</dbReference>
<comment type="subcellular location">
    <subcellularLocation>
        <location evidence="1">Nucleus</location>
    </subcellularLocation>
</comment>
<comment type="caution">
    <text evidence="4">The sequence shown here is derived from an EMBL/GenBank/DDBJ whole genome shotgun (WGS) entry which is preliminary data.</text>
</comment>
<protein>
    <recommendedName>
        <fullName evidence="3">INO80 complex subunit E N-terminal domain-containing protein</fullName>
    </recommendedName>
</protein>
<evidence type="ECO:0000259" key="3">
    <source>
        <dbReference type="Pfam" id="PF24237"/>
    </source>
</evidence>
<evidence type="ECO:0000313" key="5">
    <source>
        <dbReference type="Proteomes" id="UP000466442"/>
    </source>
</evidence>
<keyword evidence="2" id="KW-0539">Nucleus</keyword>
<dbReference type="OrthoDB" id="285793at2759"/>
<dbReference type="PANTHER" id="PTHR22715">
    <property type="entry name" value="TRANSFORMING GROWTH FACTOR BETA REGULATED GENE 1"/>
    <property type="match status" value="1"/>
</dbReference>
<organism evidence="4 5">
    <name type="scientific">Apolygus lucorum</name>
    <name type="common">Small green plant bug</name>
    <name type="synonym">Lygocoris lucorum</name>
    <dbReference type="NCBI Taxonomy" id="248454"/>
    <lineage>
        <taxon>Eukaryota</taxon>
        <taxon>Metazoa</taxon>
        <taxon>Ecdysozoa</taxon>
        <taxon>Arthropoda</taxon>
        <taxon>Hexapoda</taxon>
        <taxon>Insecta</taxon>
        <taxon>Pterygota</taxon>
        <taxon>Neoptera</taxon>
        <taxon>Paraneoptera</taxon>
        <taxon>Hemiptera</taxon>
        <taxon>Heteroptera</taxon>
        <taxon>Panheteroptera</taxon>
        <taxon>Cimicomorpha</taxon>
        <taxon>Miridae</taxon>
        <taxon>Mirini</taxon>
        <taxon>Apolygus</taxon>
    </lineage>
</organism>
<keyword evidence="5" id="KW-1185">Reference proteome</keyword>
<dbReference type="AlphaFoldDB" id="A0A6A4J8C5"/>
<reference evidence="4" key="1">
    <citation type="journal article" date="2021" name="Mol. Ecol. Resour.">
        <title>Apolygus lucorum genome provides insights into omnivorousness and mesophyll feeding.</title>
        <authorList>
            <person name="Liu Y."/>
            <person name="Liu H."/>
            <person name="Wang H."/>
            <person name="Huang T."/>
            <person name="Liu B."/>
            <person name="Yang B."/>
            <person name="Yin L."/>
            <person name="Li B."/>
            <person name="Zhang Y."/>
            <person name="Zhang S."/>
            <person name="Jiang F."/>
            <person name="Zhang X."/>
            <person name="Ren Y."/>
            <person name="Wang B."/>
            <person name="Wang S."/>
            <person name="Lu Y."/>
            <person name="Wu K."/>
            <person name="Fan W."/>
            <person name="Wang G."/>
        </authorList>
    </citation>
    <scope>NUCLEOTIDE SEQUENCE</scope>
    <source>
        <strain evidence="4">12Hb</strain>
    </source>
</reference>
<evidence type="ECO:0000256" key="1">
    <source>
        <dbReference type="ARBA" id="ARBA00004123"/>
    </source>
</evidence>
<gene>
    <name evidence="4" type="ORF">GE061_002562</name>
</gene>
<evidence type="ECO:0000256" key="2">
    <source>
        <dbReference type="ARBA" id="ARBA00023242"/>
    </source>
</evidence>